<comment type="caution">
    <text evidence="1">The sequence shown here is derived from an EMBL/GenBank/DDBJ whole genome shotgun (WGS) entry which is preliminary data.</text>
</comment>
<protein>
    <submittedName>
        <fullName evidence="1">Uncharacterized protein</fullName>
    </submittedName>
</protein>
<dbReference type="OrthoDB" id="2064246at2"/>
<evidence type="ECO:0000313" key="2">
    <source>
        <dbReference type="Proteomes" id="UP000256520"/>
    </source>
</evidence>
<dbReference type="EMBL" id="PIOD01000021">
    <property type="protein sequence ID" value="RDW15959.1"/>
    <property type="molecule type" value="Genomic_DNA"/>
</dbReference>
<dbReference type="RefSeq" id="WP_115750838.1">
    <property type="nucleotide sequence ID" value="NZ_PIOD01000021.1"/>
</dbReference>
<evidence type="ECO:0000313" key="1">
    <source>
        <dbReference type="EMBL" id="RDW15959.1"/>
    </source>
</evidence>
<dbReference type="AlphaFoldDB" id="A0A3D8PL32"/>
<gene>
    <name evidence="1" type="ORF">CWR45_15810</name>
</gene>
<organism evidence="1 2">
    <name type="scientific">Oceanobacillus chungangensis</name>
    <dbReference type="NCBI Taxonomy" id="1229152"/>
    <lineage>
        <taxon>Bacteria</taxon>
        <taxon>Bacillati</taxon>
        <taxon>Bacillota</taxon>
        <taxon>Bacilli</taxon>
        <taxon>Bacillales</taxon>
        <taxon>Bacillaceae</taxon>
        <taxon>Oceanobacillus</taxon>
    </lineage>
</organism>
<proteinExistence type="predicted"/>
<dbReference type="Proteomes" id="UP000256520">
    <property type="component" value="Unassembled WGS sequence"/>
</dbReference>
<name>A0A3D8PL32_9BACI</name>
<reference evidence="2" key="1">
    <citation type="submission" date="2017-11" db="EMBL/GenBank/DDBJ databases">
        <authorList>
            <person name="Zhu W."/>
        </authorList>
    </citation>
    <scope>NUCLEOTIDE SEQUENCE [LARGE SCALE GENOMIC DNA]</scope>
    <source>
        <strain evidence="2">CAU 1051</strain>
    </source>
</reference>
<accession>A0A3D8PL32</accession>
<sequence>MYSNLAIEMNKAGLQPQALANVLGITAEEVVRKINRVGKMYSEAEERDVVTDFYATEVYKIKTTFFPYMTYDYLFENKEISEKIHVDLSVLINKLIKTELLPEGVAMKIDGDVYVGIGNE</sequence>
<keyword evidence="2" id="KW-1185">Reference proteome</keyword>